<name>A0A8J5CX17_CHIOP</name>
<comment type="caution">
    <text evidence="1">The sequence shown here is derived from an EMBL/GenBank/DDBJ whole genome shotgun (WGS) entry which is preliminary data.</text>
</comment>
<evidence type="ECO:0000313" key="1">
    <source>
        <dbReference type="EMBL" id="KAG0721292.1"/>
    </source>
</evidence>
<accession>A0A8J5CX17</accession>
<evidence type="ECO:0000313" key="2">
    <source>
        <dbReference type="Proteomes" id="UP000770661"/>
    </source>
</evidence>
<reference evidence="1" key="1">
    <citation type="submission" date="2020-07" db="EMBL/GenBank/DDBJ databases">
        <title>The High-quality genome of the commercially important snow crab, Chionoecetes opilio.</title>
        <authorList>
            <person name="Jeong J.-H."/>
            <person name="Ryu S."/>
        </authorList>
    </citation>
    <scope>NUCLEOTIDE SEQUENCE</scope>
    <source>
        <strain evidence="1">MADBK_172401_WGS</strain>
        <tissue evidence="1">Digestive gland</tissue>
    </source>
</reference>
<proteinExistence type="predicted"/>
<organism evidence="1 2">
    <name type="scientific">Chionoecetes opilio</name>
    <name type="common">Atlantic snow crab</name>
    <name type="synonym">Cancer opilio</name>
    <dbReference type="NCBI Taxonomy" id="41210"/>
    <lineage>
        <taxon>Eukaryota</taxon>
        <taxon>Metazoa</taxon>
        <taxon>Ecdysozoa</taxon>
        <taxon>Arthropoda</taxon>
        <taxon>Crustacea</taxon>
        <taxon>Multicrustacea</taxon>
        <taxon>Malacostraca</taxon>
        <taxon>Eumalacostraca</taxon>
        <taxon>Eucarida</taxon>
        <taxon>Decapoda</taxon>
        <taxon>Pleocyemata</taxon>
        <taxon>Brachyura</taxon>
        <taxon>Eubrachyura</taxon>
        <taxon>Majoidea</taxon>
        <taxon>Majidae</taxon>
        <taxon>Chionoecetes</taxon>
    </lineage>
</organism>
<gene>
    <name evidence="1" type="ORF">GWK47_006480</name>
</gene>
<keyword evidence="2" id="KW-1185">Reference proteome</keyword>
<dbReference type="AlphaFoldDB" id="A0A8J5CX17"/>
<sequence length="242" mass="26334">MSVPLSIQDELVQFLSCEGRTDIKGAACMTASQLTGTPEGLQLLSSRPDALVALLRLTRDLENSLAANALRTLVNVSAEEVGAAALLALEEPEVVGEMMKYRLRPSCMLPNSSPSQYRLRPSCMLPNSSPSLYRLRPSCRLAQLIAFTVQTETQLYAAQLIAFTCIEDRDCANGDLACGVLANLSKPRALCQKVLERVNACPAKLEGLTRILCLMDHNKKGAKLHSLASVITNFSQLEDGRR</sequence>
<dbReference type="OrthoDB" id="338814at2759"/>
<protein>
    <submittedName>
        <fullName evidence="1">Protein HGH1</fullName>
    </submittedName>
</protein>
<dbReference type="Proteomes" id="UP000770661">
    <property type="component" value="Unassembled WGS sequence"/>
</dbReference>
<dbReference type="EMBL" id="JACEEZ010011393">
    <property type="protein sequence ID" value="KAG0721292.1"/>
    <property type="molecule type" value="Genomic_DNA"/>
</dbReference>